<dbReference type="PANTHER" id="PTHR39210">
    <property type="entry name" value="HEPARIN-SULFATE LYASE"/>
    <property type="match status" value="1"/>
</dbReference>
<gene>
    <name evidence="7" type="ORF">JOC86_003865</name>
</gene>
<evidence type="ECO:0000313" key="7">
    <source>
        <dbReference type="EMBL" id="MBM7587292.1"/>
    </source>
</evidence>
<evidence type="ECO:0000256" key="1">
    <source>
        <dbReference type="ARBA" id="ARBA00004418"/>
    </source>
</evidence>
<evidence type="ECO:0000259" key="5">
    <source>
        <dbReference type="Pfam" id="PF07940"/>
    </source>
</evidence>
<feature type="domain" description="Heparin-sulfate lyase N-terminal" evidence="6">
    <location>
        <begin position="43"/>
        <end position="287"/>
    </location>
</feature>
<proteinExistence type="predicted"/>
<evidence type="ECO:0000256" key="4">
    <source>
        <dbReference type="ARBA" id="ARBA00023239"/>
    </source>
</evidence>
<dbReference type="RefSeq" id="WP_205174485.1">
    <property type="nucleotide sequence ID" value="NZ_JAFBDZ010000004.1"/>
</dbReference>
<dbReference type="EMBL" id="JAFBDZ010000004">
    <property type="protein sequence ID" value="MBM7587292.1"/>
    <property type="molecule type" value="Genomic_DNA"/>
</dbReference>
<dbReference type="Pfam" id="PF07940">
    <property type="entry name" value="Hepar_II_III_C"/>
    <property type="match status" value="1"/>
</dbReference>
<keyword evidence="2" id="KW-0732">Signal</keyword>
<feature type="domain" description="Heparinase II/III-like C-terminal" evidence="5">
    <location>
        <begin position="339"/>
        <end position="560"/>
    </location>
</feature>
<dbReference type="Gene3D" id="1.50.10.100">
    <property type="entry name" value="Chondroitin AC/alginate lyase"/>
    <property type="match status" value="1"/>
</dbReference>
<evidence type="ECO:0000313" key="8">
    <source>
        <dbReference type="Proteomes" id="UP001646157"/>
    </source>
</evidence>
<evidence type="ECO:0008006" key="9">
    <source>
        <dbReference type="Google" id="ProtNLM"/>
    </source>
</evidence>
<keyword evidence="3" id="KW-0574">Periplasm</keyword>
<dbReference type="Gene3D" id="2.70.98.70">
    <property type="match status" value="1"/>
</dbReference>
<organism evidence="7 8">
    <name type="scientific">Rossellomorea pakistanensis</name>
    <dbReference type="NCBI Taxonomy" id="992288"/>
    <lineage>
        <taxon>Bacteria</taxon>
        <taxon>Bacillati</taxon>
        <taxon>Bacillota</taxon>
        <taxon>Bacilli</taxon>
        <taxon>Bacillales</taxon>
        <taxon>Bacillaceae</taxon>
        <taxon>Rossellomorea</taxon>
    </lineage>
</organism>
<dbReference type="PANTHER" id="PTHR39210:SF1">
    <property type="entry name" value="HEPARIN-SULFATE LYASE"/>
    <property type="match status" value="1"/>
</dbReference>
<comment type="subcellular location">
    <subcellularLocation>
        <location evidence="1">Periplasm</location>
    </subcellularLocation>
</comment>
<dbReference type="InterPro" id="IPR008929">
    <property type="entry name" value="Chondroitin_lyas"/>
</dbReference>
<sequence>MYVGVEETDFLKKMSWKLCGKETRELLFRAKEACQNRFVFTHPWDMERCEEPVSFSNKIDWTYRLNEDEEWTFMLNRHRFMAEIGQSYLLTGEEEFVHHWKRLFYDWVLANQDPTIHPLTYRKIDAGIRLVNWLKGHSYISSSANWSKEDDALFYKQLKEHGEYLSRLFTPFDFQSNWGFIETNGLLQSAFMMEKSMKNEWLNAAISRLEKMIELQIPDDGYQNEQSPMYHHEVLFCLIEITIVLQRNRISVPCFVNAAVDRMLTASFGFMKPNGHQPMLGDSDDTDVRGVLAIGAVLLKRSDLFDLSNHQIGLDFLWYFGEEGLKIYSSLTEELPQDCSVSFQQAGVTVMRNGWSHKDDYLLFDHGILGQVNKGHGHDDTLHLELMTDGREFLVDGGRYTYCETQEREYFKAANRHNTVTVDGLSPSIYKGTWEWEQCPRPIDSFVRFHERYDYSQSSHTGFWRLPSPVHVTRRVFYRKSLYWFVIDSFESNGTHNYEQHFHFPEHTQLEWNDRNELFTTYKEGTNIKILPLAFSKEDQLELKKGLISRHYNQLASAPHAMLQYKNRKQFAAPFIIVPSQAGEDVSLRVKSLPVSSIKERKEADSDVLAFHIQMGDVEDLIICSLTGSDSFIADQYQVCGEVILISNREDGSSIEVIR</sequence>
<evidence type="ECO:0000256" key="3">
    <source>
        <dbReference type="ARBA" id="ARBA00022764"/>
    </source>
</evidence>
<dbReference type="InterPro" id="IPR031680">
    <property type="entry name" value="Hepar_II_III_N"/>
</dbReference>
<comment type="caution">
    <text evidence="7">The sequence shown here is derived from an EMBL/GenBank/DDBJ whole genome shotgun (WGS) entry which is preliminary data.</text>
</comment>
<name>A0ABS2NHH1_9BACI</name>
<dbReference type="SUPFAM" id="SSF48230">
    <property type="entry name" value="Chondroitin AC/alginate lyase"/>
    <property type="match status" value="1"/>
</dbReference>
<reference evidence="7 8" key="1">
    <citation type="submission" date="2021-01" db="EMBL/GenBank/DDBJ databases">
        <title>Genomic Encyclopedia of Type Strains, Phase IV (KMG-IV): sequencing the most valuable type-strain genomes for metagenomic binning, comparative biology and taxonomic classification.</title>
        <authorList>
            <person name="Goeker M."/>
        </authorList>
    </citation>
    <scope>NUCLEOTIDE SEQUENCE [LARGE SCALE GENOMIC DNA]</scope>
    <source>
        <strain evidence="7 8">DSM 24834</strain>
    </source>
</reference>
<evidence type="ECO:0000259" key="6">
    <source>
        <dbReference type="Pfam" id="PF16889"/>
    </source>
</evidence>
<protein>
    <recommendedName>
        <fullName evidence="9">Heparin-sulfate lyase N-terminal domain-containing protein</fullName>
    </recommendedName>
</protein>
<evidence type="ECO:0000256" key="2">
    <source>
        <dbReference type="ARBA" id="ARBA00022729"/>
    </source>
</evidence>
<dbReference type="Pfam" id="PF16889">
    <property type="entry name" value="Hepar_II_III_N"/>
    <property type="match status" value="1"/>
</dbReference>
<dbReference type="Proteomes" id="UP001646157">
    <property type="component" value="Unassembled WGS sequence"/>
</dbReference>
<keyword evidence="4" id="KW-0456">Lyase</keyword>
<accession>A0ABS2NHH1</accession>
<dbReference type="InterPro" id="IPR012480">
    <property type="entry name" value="Hepar_II_III_C"/>
</dbReference>
<keyword evidence="8" id="KW-1185">Reference proteome</keyword>